<evidence type="ECO:0000256" key="1">
    <source>
        <dbReference type="SAM" id="MobiDB-lite"/>
    </source>
</evidence>
<feature type="compositionally biased region" description="Polar residues" evidence="1">
    <location>
        <begin position="585"/>
        <end position="600"/>
    </location>
</feature>
<feature type="region of interest" description="Disordered" evidence="1">
    <location>
        <begin position="519"/>
        <end position="553"/>
    </location>
</feature>
<keyword evidence="2" id="KW-0732">Signal</keyword>
<gene>
    <name evidence="3" type="ORF">DERF_014179</name>
</gene>
<feature type="region of interest" description="Disordered" evidence="1">
    <location>
        <begin position="357"/>
        <end position="397"/>
    </location>
</feature>
<feature type="compositionally biased region" description="Polar residues" evidence="1">
    <location>
        <begin position="362"/>
        <end position="378"/>
    </location>
</feature>
<feature type="region of interest" description="Disordered" evidence="1">
    <location>
        <begin position="567"/>
        <end position="600"/>
    </location>
</feature>
<feature type="chain" id="PRO_5036931919" evidence="2">
    <location>
        <begin position="27"/>
        <end position="912"/>
    </location>
</feature>
<protein>
    <submittedName>
        <fullName evidence="3">Uncharacterized protein</fullName>
    </submittedName>
</protein>
<comment type="caution">
    <text evidence="3">The sequence shown here is derived from an EMBL/GenBank/DDBJ whole genome shotgun (WGS) entry which is preliminary data.</text>
</comment>
<reference evidence="3" key="1">
    <citation type="submission" date="2013-05" db="EMBL/GenBank/DDBJ databases">
        <authorList>
            <person name="Yim A.K.Y."/>
            <person name="Chan T.F."/>
            <person name="Ji K.M."/>
            <person name="Liu X.Y."/>
            <person name="Zhou J.W."/>
            <person name="Li R.Q."/>
            <person name="Yang K.Y."/>
            <person name="Li J."/>
            <person name="Li M."/>
            <person name="Law P.T.W."/>
            <person name="Wu Y.L."/>
            <person name="Cai Z.L."/>
            <person name="Qin H."/>
            <person name="Bao Y."/>
            <person name="Leung R.K.K."/>
            <person name="Ng P.K.S."/>
            <person name="Zou J."/>
            <person name="Zhong X.J."/>
            <person name="Ran P.X."/>
            <person name="Zhong N.S."/>
            <person name="Liu Z.G."/>
            <person name="Tsui S.K.W."/>
        </authorList>
    </citation>
    <scope>NUCLEOTIDE SEQUENCE</scope>
    <source>
        <strain evidence="3">Derf</strain>
        <tissue evidence="3">Whole organism</tissue>
    </source>
</reference>
<proteinExistence type="predicted"/>
<name>A0A922HLL2_DERFA</name>
<keyword evidence="4" id="KW-1185">Reference proteome</keyword>
<dbReference type="Proteomes" id="UP000790347">
    <property type="component" value="Unassembled WGS sequence"/>
</dbReference>
<accession>A0A922HLL2</accession>
<sequence>MMIINRSNFKWIILLFIFLWISSIHCSIISDQQRSSDEDFNEESNVDDDDDSDHLYSTINCKVGDKYNYVMATQSSLFANEDDGDHRQQIQIKTGLELKCLQKINWLNRTDGHLKPGQIFEVMISKMQPIRIKNQQNNSQNSGQTSLQMASLFQTLKNLDKMMMTDNKNETKIPNLKIGAVNGFFSEFSKNFADWFMDLLRKLFGFMQSLMSKKRQKQQTPVPVKNIFKCDADDNVDAKKPTTTTSASTTTTSSSRHRKRQNPMVHRSNNDDEPVNLEQFTENYSEMYGRPFRFIQLSDGSIQNIRLSDEDQDPNVRQFKKFIARSFATQLDERKKRTVEESDLGLHYCNYQMEFDNEEMSGGNNSEPQNYLNRSSVEQQRQRLSKRSSSSSFRDDHESEHIVSVIRQFKTDDIIIKRRQQQQQQGPGFRSEDLKSSESIMKNLDFNVQEVQLIRGNMVVASGGYFQGFIPTSSSTTEWTMKNNDRTKRSTQKTIDEHVIDRFLREHLDLNMQYSMVKLNTDDDTKQQRKQRNRRSINGMATESETADDPSLSTTIINYGDKIVKHFERQQQQQQQRSKRETNDQEPQTQPNQSNSNENNVICRQYQPESSSNWMKWKKIQELIKSNDEDNEIDSGKVIINDNENENDVQANHHQECYEHKTFGSDYIGAHFNRSIITKTLENDEKEIETRFYTAARLFNFDFMSGRMDIRRKKDTANNNDAVQLTLNLMGAEYENLNICDIRNKHFSHSGLLPLYLDKIWFNTKIELAMRYKLTLKLDLPFLNCENQPTNTEILKRAMADKLQLKQISRMEYSLITKANFMVINTEMALNVDFDVNSLVDFADDCLGAKTDARPLNVNVKFIYEFFNPICDKWMMDSWKPKPLSWKLGKDYRQSWSPNNCTAAADADAVRV</sequence>
<evidence type="ECO:0000313" key="4">
    <source>
        <dbReference type="Proteomes" id="UP000790347"/>
    </source>
</evidence>
<evidence type="ECO:0000313" key="3">
    <source>
        <dbReference type="EMBL" id="KAH9493432.1"/>
    </source>
</evidence>
<dbReference type="EMBL" id="ASGP02000008">
    <property type="protein sequence ID" value="KAH9493432.1"/>
    <property type="molecule type" value="Genomic_DNA"/>
</dbReference>
<feature type="region of interest" description="Disordered" evidence="1">
    <location>
        <begin position="234"/>
        <end position="274"/>
    </location>
</feature>
<evidence type="ECO:0000256" key="2">
    <source>
        <dbReference type="SAM" id="SignalP"/>
    </source>
</evidence>
<organism evidence="3 4">
    <name type="scientific">Dermatophagoides farinae</name>
    <name type="common">American house dust mite</name>
    <dbReference type="NCBI Taxonomy" id="6954"/>
    <lineage>
        <taxon>Eukaryota</taxon>
        <taxon>Metazoa</taxon>
        <taxon>Ecdysozoa</taxon>
        <taxon>Arthropoda</taxon>
        <taxon>Chelicerata</taxon>
        <taxon>Arachnida</taxon>
        <taxon>Acari</taxon>
        <taxon>Acariformes</taxon>
        <taxon>Sarcoptiformes</taxon>
        <taxon>Astigmata</taxon>
        <taxon>Psoroptidia</taxon>
        <taxon>Analgoidea</taxon>
        <taxon>Pyroglyphidae</taxon>
        <taxon>Dermatophagoidinae</taxon>
        <taxon>Dermatophagoides</taxon>
    </lineage>
</organism>
<feature type="signal peptide" evidence="2">
    <location>
        <begin position="1"/>
        <end position="26"/>
    </location>
</feature>
<dbReference type="AlphaFoldDB" id="A0A922HLL2"/>
<feature type="compositionally biased region" description="Low complexity" evidence="1">
    <location>
        <begin position="242"/>
        <end position="254"/>
    </location>
</feature>
<reference evidence="3" key="2">
    <citation type="journal article" date="2022" name="Res Sq">
        <title>Comparative Genomics Reveals Insights into the Divergent Evolution of Astigmatic Mites and Household Pest Adaptations.</title>
        <authorList>
            <person name="Xiong Q."/>
            <person name="Wan A.T.-Y."/>
            <person name="Liu X.-Y."/>
            <person name="Fung C.S.-H."/>
            <person name="Xiao X."/>
            <person name="Malainual N."/>
            <person name="Hou J."/>
            <person name="Wang L."/>
            <person name="Wang M."/>
            <person name="Yang K."/>
            <person name="Cui Y."/>
            <person name="Leung E."/>
            <person name="Nong W."/>
            <person name="Shin S.-K."/>
            <person name="Au S."/>
            <person name="Jeong K.Y."/>
            <person name="Chew F.T."/>
            <person name="Hui J."/>
            <person name="Leung T.F."/>
            <person name="Tungtrongchitr A."/>
            <person name="Zhong N."/>
            <person name="Liu Z."/>
            <person name="Tsui S."/>
        </authorList>
    </citation>
    <scope>NUCLEOTIDE SEQUENCE</scope>
    <source>
        <strain evidence="3">Derf</strain>
        <tissue evidence="3">Whole organism</tissue>
    </source>
</reference>